<feature type="domain" description="CHAT" evidence="1">
    <location>
        <begin position="958"/>
        <end position="1202"/>
    </location>
</feature>
<reference evidence="2" key="1">
    <citation type="submission" date="2023-06" db="EMBL/GenBank/DDBJ databases">
        <title>Uncultivated large filamentous bacteria from sulfidic sediments reveal new species and different genomic features in energy metabolism and defense.</title>
        <authorList>
            <person name="Fonseca A."/>
        </authorList>
    </citation>
    <scope>NUCLEOTIDE SEQUENCE</scope>
    <source>
        <strain evidence="2">HSG4</strain>
    </source>
</reference>
<name>A0ABT7VR11_9GAMM</name>
<feature type="non-terminal residue" evidence="2">
    <location>
        <position position="1241"/>
    </location>
</feature>
<dbReference type="Proteomes" id="UP001171945">
    <property type="component" value="Unassembled WGS sequence"/>
</dbReference>
<organism evidence="2 3">
    <name type="scientific">Candidatus Marithioploca araucensis</name>
    <dbReference type="NCBI Taxonomy" id="70273"/>
    <lineage>
        <taxon>Bacteria</taxon>
        <taxon>Pseudomonadati</taxon>
        <taxon>Pseudomonadota</taxon>
        <taxon>Gammaproteobacteria</taxon>
        <taxon>Thiotrichales</taxon>
        <taxon>Thiotrichaceae</taxon>
        <taxon>Candidatus Marithioploca</taxon>
    </lineage>
</organism>
<accession>A0ABT7VR11</accession>
<gene>
    <name evidence="2" type="ORF">QUF54_02000</name>
</gene>
<keyword evidence="3" id="KW-1185">Reference proteome</keyword>
<dbReference type="Pfam" id="PF12770">
    <property type="entry name" value="CHAT"/>
    <property type="match status" value="1"/>
</dbReference>
<evidence type="ECO:0000313" key="2">
    <source>
        <dbReference type="EMBL" id="MDM8562104.1"/>
    </source>
</evidence>
<dbReference type="InterPro" id="IPR024983">
    <property type="entry name" value="CHAT_dom"/>
</dbReference>
<sequence length="1241" mass="142329">MNEKWQIIQLSAQRLSIPQENFNSFIHVIRCTPIQNQESKKTRSNKTPEQRAEETVNIIFGNRLTTEEHNLAVQIAKEIFYETKSNALALAEWRERVSQFEQDLHTRLSQSEPSQRAALRFASLFLQYTAHEVANDIFSNPQESLIYLERGIEHAENFLTQGETAAGVREMVLKLYFNAGGTLGAAPFNDAERKLETYQRGIEHAENFLTQGETAAGVREWVLKLYGNTGVTLGAAPFNDAERELETYQRGIEHAENFLTQGETAAVRELVLNLYNKAGFTLGAAPFNDAERELETYQRGIEHAENFLTQGETAAGVREEVLSLYNRISTIFHNSGQIKIQQLPTLGLWSWISLPKAEDRAIILHNWQGHLQTAPTYPDFTAAFQDLLHRVLLKWHDPKRPHRHFNFMTTETLLAISESLYGLEQAKENQRLKTVYDQLQTLHSHHTVEYAETIKAQRSELTQQLQNRWQKIAIQPPTLDDETTLQTLSYWQKIRYWWTIRQLRKDIIASQQLPTQSDIANNDERWQRAVKRTENAIFDWLREAINKQLKLPPIGLEDLSAIALGILLVNNTKYEPEPILEKWQQHPPWQDAESLQTAFAGSHWEEWIARKEPPLYQWLNLLDQHPCTRLTIALGTANFEQPDLQSWLSQLQEGKADKLATQLKNAWEAAQKKAVPLARLFMALSDFDFHYPLFAHVQHDPDDCHFHFQNALAAVILGDAPQQVRQALQTWLQQQGALDKNHSVFDSIEALKHRFTRAVTIYEPSYPPLGDTVHEWAKVLLREVLENEPEPDILWQLLERARIGLNSLTMRLPEKWDKTLGEALWNALRKTIDELRGGYIPDENEPWLPIEIWLYQFREWMKNRPPTVKACQKQLQPSEALVQPFFDPVQQRLRVLWLDKNTFKIKDLQNNAALDSLWLKQENVFGGWIRGLNELRNRNMGNVARDLEKVMESEPVQILADTLSEWAAALEQLTIIFPAPLGQLPWESLPQLEDKLVREISLAHWLKSPSKSPSENASNQVICDPNGEKFCMIKEGQWVAKRWHTDLQSPCPSVFDALQALAHSQKVLLATHGIYKRNNPLDSALTLESKTEMTEEGPKEINKTKLPLWTITSTSVSAELVFLSACESNLNGQGEGLLTPIGIGPTIAAAGAKTVIGTLWSCDGLAALCFNYHFHRIADENPEKPWHQIVTSARQKLRNMTHKDLDEIVKEFEIEGDCYKSVEIVKAQSTGSKKPFKKFHY</sequence>
<evidence type="ECO:0000313" key="3">
    <source>
        <dbReference type="Proteomes" id="UP001171945"/>
    </source>
</evidence>
<proteinExistence type="predicted"/>
<dbReference type="EMBL" id="JAUCGM010000058">
    <property type="protein sequence ID" value="MDM8562104.1"/>
    <property type="molecule type" value="Genomic_DNA"/>
</dbReference>
<evidence type="ECO:0000259" key="1">
    <source>
        <dbReference type="Pfam" id="PF12770"/>
    </source>
</evidence>
<protein>
    <submittedName>
        <fullName evidence="2">CHAT domain-containing protein</fullName>
    </submittedName>
</protein>
<comment type="caution">
    <text evidence="2">The sequence shown here is derived from an EMBL/GenBank/DDBJ whole genome shotgun (WGS) entry which is preliminary data.</text>
</comment>